<dbReference type="PANTHER" id="PTHR21060">
    <property type="entry name" value="ACETATE KINASE"/>
    <property type="match status" value="1"/>
</dbReference>
<dbReference type="GO" id="GO:0008776">
    <property type="term" value="F:acetate kinase activity"/>
    <property type="evidence" value="ECO:0007669"/>
    <property type="project" value="UniProtKB-UniRule"/>
</dbReference>
<proteinExistence type="inferred from homology"/>
<feature type="binding site" evidence="9">
    <location>
        <position position="10"/>
    </location>
    <ligand>
        <name>Mg(2+)</name>
        <dbReference type="ChEBI" id="CHEBI:18420"/>
    </ligand>
</feature>
<comment type="caution">
    <text evidence="11">The sequence shown here is derived from an EMBL/GenBank/DDBJ whole genome shotgun (WGS) entry which is preliminary data.</text>
</comment>
<feature type="active site" description="Proton donor/acceptor" evidence="9">
    <location>
        <position position="151"/>
    </location>
</feature>
<evidence type="ECO:0000256" key="7">
    <source>
        <dbReference type="ARBA" id="ARBA00022840"/>
    </source>
</evidence>
<keyword evidence="5 9" id="KW-0547">Nucleotide-binding</keyword>
<dbReference type="PRINTS" id="PR00471">
    <property type="entry name" value="ACETATEKNASE"/>
</dbReference>
<dbReference type="InterPro" id="IPR023865">
    <property type="entry name" value="Aliphatic_acid_kinase_CS"/>
</dbReference>
<dbReference type="GO" id="GO:0006083">
    <property type="term" value="P:acetate metabolic process"/>
    <property type="evidence" value="ECO:0007669"/>
    <property type="project" value="TreeGrafter"/>
</dbReference>
<dbReference type="PIRSF" id="PIRSF000722">
    <property type="entry name" value="Acetate_prop_kin"/>
    <property type="match status" value="1"/>
</dbReference>
<keyword evidence="12" id="KW-1185">Reference proteome</keyword>
<evidence type="ECO:0000256" key="10">
    <source>
        <dbReference type="RuleBase" id="RU003835"/>
    </source>
</evidence>
<keyword evidence="2 9" id="KW-0963">Cytoplasm</keyword>
<dbReference type="SUPFAM" id="SSF53067">
    <property type="entry name" value="Actin-like ATPase domain"/>
    <property type="match status" value="2"/>
</dbReference>
<protein>
    <recommendedName>
        <fullName evidence="9">Acetate kinase</fullName>
        <ecNumber evidence="9">2.7.2.1</ecNumber>
    </recommendedName>
    <alternativeName>
        <fullName evidence="9">Acetokinase</fullName>
    </alternativeName>
</protein>
<dbReference type="EC" id="2.7.2.1" evidence="9"/>
<feature type="binding site" evidence="9">
    <location>
        <begin position="284"/>
        <end position="286"/>
    </location>
    <ligand>
        <name>ATP</name>
        <dbReference type="ChEBI" id="CHEBI:30616"/>
    </ligand>
</feature>
<dbReference type="UniPathway" id="UPA00340">
    <property type="reaction ID" value="UER00458"/>
</dbReference>
<evidence type="ECO:0000313" key="11">
    <source>
        <dbReference type="EMBL" id="TDH37904.1"/>
    </source>
</evidence>
<dbReference type="RefSeq" id="WP_133282741.1">
    <property type="nucleotide sequence ID" value="NZ_SMSI01000001.1"/>
</dbReference>
<dbReference type="InterPro" id="IPR043129">
    <property type="entry name" value="ATPase_NBD"/>
</dbReference>
<keyword evidence="8 9" id="KW-0460">Magnesium</keyword>
<dbReference type="InterPro" id="IPR000890">
    <property type="entry name" value="Aliphatic_acid_kin_short-chain"/>
</dbReference>
<feature type="binding site" evidence="9">
    <location>
        <position position="94"/>
    </location>
    <ligand>
        <name>substrate</name>
    </ligand>
</feature>
<evidence type="ECO:0000256" key="2">
    <source>
        <dbReference type="ARBA" id="ARBA00022490"/>
    </source>
</evidence>
<keyword evidence="4 9" id="KW-0479">Metal-binding</keyword>
<feature type="binding site" evidence="9">
    <location>
        <position position="382"/>
    </location>
    <ligand>
        <name>Mg(2+)</name>
        <dbReference type="ChEBI" id="CHEBI:18420"/>
    </ligand>
</feature>
<keyword evidence="6 9" id="KW-0418">Kinase</keyword>
<organism evidence="11 12">
    <name type="scientific">Pseudohoeflea suaedae</name>
    <dbReference type="NCBI Taxonomy" id="877384"/>
    <lineage>
        <taxon>Bacteria</taxon>
        <taxon>Pseudomonadati</taxon>
        <taxon>Pseudomonadota</taxon>
        <taxon>Alphaproteobacteria</taxon>
        <taxon>Hyphomicrobiales</taxon>
        <taxon>Rhizobiaceae</taxon>
        <taxon>Pseudohoeflea</taxon>
    </lineage>
</organism>
<accession>A0A4R5PLS3</accession>
<evidence type="ECO:0000256" key="1">
    <source>
        <dbReference type="ARBA" id="ARBA00008748"/>
    </source>
</evidence>
<dbReference type="EMBL" id="SMSI01000001">
    <property type="protein sequence ID" value="TDH37904.1"/>
    <property type="molecule type" value="Genomic_DNA"/>
</dbReference>
<name>A0A4R5PLS3_9HYPH</name>
<comment type="similarity">
    <text evidence="1 9 10">Belongs to the acetokinase family.</text>
</comment>
<dbReference type="Proteomes" id="UP000295131">
    <property type="component" value="Unassembled WGS sequence"/>
</dbReference>
<feature type="binding site" evidence="9">
    <location>
        <begin position="209"/>
        <end position="213"/>
    </location>
    <ligand>
        <name>ATP</name>
        <dbReference type="ChEBI" id="CHEBI:30616"/>
    </ligand>
</feature>
<evidence type="ECO:0000256" key="6">
    <source>
        <dbReference type="ARBA" id="ARBA00022777"/>
    </source>
</evidence>
<dbReference type="PANTHER" id="PTHR21060:SF21">
    <property type="entry name" value="ACETATE KINASE"/>
    <property type="match status" value="1"/>
</dbReference>
<dbReference type="PROSITE" id="PS01075">
    <property type="entry name" value="ACETATE_KINASE_1"/>
    <property type="match status" value="1"/>
</dbReference>
<feature type="site" description="Transition state stabilizer" evidence="9">
    <location>
        <position position="182"/>
    </location>
</feature>
<dbReference type="HAMAP" id="MF_00020">
    <property type="entry name" value="Acetate_kinase"/>
    <property type="match status" value="1"/>
</dbReference>
<dbReference type="GO" id="GO:0006085">
    <property type="term" value="P:acetyl-CoA biosynthetic process"/>
    <property type="evidence" value="ECO:0007669"/>
    <property type="project" value="UniProtKB-UniRule"/>
</dbReference>
<dbReference type="Pfam" id="PF00871">
    <property type="entry name" value="Acetate_kinase"/>
    <property type="match status" value="1"/>
</dbReference>
<dbReference type="InterPro" id="IPR004372">
    <property type="entry name" value="Ac/propionate_kinase"/>
</dbReference>
<keyword evidence="7 9" id="KW-0067">ATP-binding</keyword>
<dbReference type="PROSITE" id="PS01076">
    <property type="entry name" value="ACETATE_KINASE_2"/>
    <property type="match status" value="1"/>
</dbReference>
<comment type="function">
    <text evidence="9">Catalyzes the formation of acetyl phosphate from acetate and ATP. Can also catalyze the reverse reaction.</text>
</comment>
<feature type="binding site" evidence="9">
    <location>
        <begin position="329"/>
        <end position="333"/>
    </location>
    <ligand>
        <name>ATP</name>
        <dbReference type="ChEBI" id="CHEBI:30616"/>
    </ligand>
</feature>
<comment type="subcellular location">
    <subcellularLocation>
        <location evidence="9">Cytoplasm</location>
    </subcellularLocation>
</comment>
<comment type="pathway">
    <text evidence="9">Metabolic intermediate biosynthesis; acetyl-CoA biosynthesis; acetyl-CoA from acetate: step 1/2.</text>
</comment>
<keyword evidence="3 9" id="KW-0808">Transferase</keyword>
<gene>
    <name evidence="9" type="primary">ackA</name>
    <name evidence="11" type="ORF">E2A64_01840</name>
</gene>
<feature type="site" description="Transition state stabilizer" evidence="9">
    <location>
        <position position="242"/>
    </location>
</feature>
<dbReference type="GO" id="GO:0000287">
    <property type="term" value="F:magnesium ion binding"/>
    <property type="evidence" value="ECO:0007669"/>
    <property type="project" value="UniProtKB-UniRule"/>
</dbReference>
<dbReference type="Gene3D" id="3.30.420.40">
    <property type="match status" value="2"/>
</dbReference>
<comment type="catalytic activity">
    <reaction evidence="9">
        <text>acetate + ATP = acetyl phosphate + ADP</text>
        <dbReference type="Rhea" id="RHEA:11352"/>
        <dbReference type="ChEBI" id="CHEBI:22191"/>
        <dbReference type="ChEBI" id="CHEBI:30089"/>
        <dbReference type="ChEBI" id="CHEBI:30616"/>
        <dbReference type="ChEBI" id="CHEBI:456216"/>
        <dbReference type="EC" id="2.7.2.1"/>
    </reaction>
</comment>
<dbReference type="GO" id="GO:0005829">
    <property type="term" value="C:cytosol"/>
    <property type="evidence" value="ECO:0007669"/>
    <property type="project" value="TreeGrafter"/>
</dbReference>
<comment type="cofactor">
    <cofactor evidence="9">
        <name>Mg(2+)</name>
        <dbReference type="ChEBI" id="CHEBI:18420"/>
    </cofactor>
    <cofactor evidence="9">
        <name>Mn(2+)</name>
        <dbReference type="ChEBI" id="CHEBI:29035"/>
    </cofactor>
    <text evidence="9">Mg(2+). Can also accept Mn(2+).</text>
</comment>
<evidence type="ECO:0000313" key="12">
    <source>
        <dbReference type="Proteomes" id="UP000295131"/>
    </source>
</evidence>
<dbReference type="GO" id="GO:0005524">
    <property type="term" value="F:ATP binding"/>
    <property type="evidence" value="ECO:0007669"/>
    <property type="project" value="UniProtKB-KW"/>
</dbReference>
<evidence type="ECO:0000256" key="4">
    <source>
        <dbReference type="ARBA" id="ARBA00022723"/>
    </source>
</evidence>
<evidence type="ECO:0000256" key="5">
    <source>
        <dbReference type="ARBA" id="ARBA00022741"/>
    </source>
</evidence>
<evidence type="ECO:0000256" key="3">
    <source>
        <dbReference type="ARBA" id="ARBA00022679"/>
    </source>
</evidence>
<evidence type="ECO:0000256" key="8">
    <source>
        <dbReference type="ARBA" id="ARBA00022842"/>
    </source>
</evidence>
<sequence>MTTPAILVLNSGSSSIKFSIFAFERDPSAADLVCGGKISGIGVRARLDAENAKGEALAARSFPSGVTYEELLGHLLDWIEEHLDGLELVAAGHRVVHGGKDHVAPAILDDSLRDDLRALTPLAPLHQPHNLDAIDALARLHPELAQIASFDTAFHAGRSEIESVFALPAELAAEGVRRYGFHGLSYDYIASRLAPLLGDAGMGRVIVAHLGSGASLCAMSRGRSVATTMGFSVLDGLPMGTRCGQIDPGVLLYLMQEKRMNAEELTRLLYRQSGLLGLSGISSDMRELLASDRKEARFAIDHFCYRANREIGSLAATLGGIDALVFTAGIGEHSPDIRRRICASASWLGIEWDDDLNRNASGEAVFSTPDSKVAVAVIPTNEELVIARDCWGLLGGRDNSADGQAAAAGLQ</sequence>
<dbReference type="NCBIfam" id="TIGR00016">
    <property type="entry name" value="ackA"/>
    <property type="match status" value="1"/>
</dbReference>
<dbReference type="AlphaFoldDB" id="A0A4R5PLS3"/>
<feature type="binding site" evidence="9">
    <location>
        <position position="17"/>
    </location>
    <ligand>
        <name>ATP</name>
        <dbReference type="ChEBI" id="CHEBI:30616"/>
    </ligand>
</feature>
<evidence type="ECO:0000256" key="9">
    <source>
        <dbReference type="HAMAP-Rule" id="MF_00020"/>
    </source>
</evidence>
<reference evidence="11 12" key="1">
    <citation type="journal article" date="2013" name="Int. J. Syst. Evol. Microbiol.">
        <title>Hoeflea suaedae sp. nov., an endophytic bacterium isolated from the root of the halophyte Suaeda maritima.</title>
        <authorList>
            <person name="Chung E.J."/>
            <person name="Park J.A."/>
            <person name="Pramanik P."/>
            <person name="Bibi F."/>
            <person name="Jeon C.O."/>
            <person name="Chung Y.R."/>
        </authorList>
    </citation>
    <scope>NUCLEOTIDE SEQUENCE [LARGE SCALE GENOMIC DNA]</scope>
    <source>
        <strain evidence="11 12">YC6898</strain>
    </source>
</reference>
<comment type="subunit">
    <text evidence="9">Homodimer.</text>
</comment>
<dbReference type="OrthoDB" id="9802453at2"/>